<dbReference type="SUPFAM" id="SSF53756">
    <property type="entry name" value="UDP-Glycosyltransferase/glycogen phosphorylase"/>
    <property type="match status" value="1"/>
</dbReference>
<feature type="chain" id="PRO_5040543231" description="UDP-glucuronosyltransferase" evidence="5">
    <location>
        <begin position="20"/>
        <end position="517"/>
    </location>
</feature>
<evidence type="ECO:0000256" key="2">
    <source>
        <dbReference type="ARBA" id="ARBA00022676"/>
    </source>
</evidence>
<keyword evidence="5" id="KW-0812">Transmembrane</keyword>
<dbReference type="EC" id="2.4.1.17" evidence="5"/>
<dbReference type="PANTHER" id="PTHR48043">
    <property type="entry name" value="EG:EG0003.4 PROTEIN-RELATED"/>
    <property type="match status" value="1"/>
</dbReference>
<keyword evidence="5" id="KW-0472">Membrane</keyword>
<keyword evidence="5" id="KW-1133">Transmembrane helix</keyword>
<protein>
    <recommendedName>
        <fullName evidence="5">UDP-glucuronosyltransferase</fullName>
        <ecNumber evidence="5">2.4.1.17</ecNumber>
    </recommendedName>
</protein>
<accession>A0A9N9R9S2</accession>
<keyword evidence="3 4" id="KW-0808">Transferase</keyword>
<keyword evidence="7" id="KW-1185">Reference proteome</keyword>
<dbReference type="CDD" id="cd03784">
    <property type="entry name" value="GT1_Gtf-like"/>
    <property type="match status" value="1"/>
</dbReference>
<evidence type="ECO:0000313" key="7">
    <source>
        <dbReference type="Proteomes" id="UP001153714"/>
    </source>
</evidence>
<feature type="transmembrane region" description="Helical" evidence="5">
    <location>
        <begin position="482"/>
        <end position="505"/>
    </location>
</feature>
<gene>
    <name evidence="6" type="ORF">DIATSA_LOCUS9969</name>
</gene>
<reference evidence="6" key="2">
    <citation type="submission" date="2022-10" db="EMBL/GenBank/DDBJ databases">
        <authorList>
            <consortium name="ENA_rothamsted_submissions"/>
            <consortium name="culmorum"/>
            <person name="King R."/>
        </authorList>
    </citation>
    <scope>NUCLEOTIDE SEQUENCE</scope>
</reference>
<dbReference type="EMBL" id="OU893335">
    <property type="protein sequence ID" value="CAG9792440.1"/>
    <property type="molecule type" value="Genomic_DNA"/>
</dbReference>
<comment type="similarity">
    <text evidence="1 4">Belongs to the UDP-glycosyltransferase family.</text>
</comment>
<comment type="subcellular location">
    <subcellularLocation>
        <location evidence="5">Membrane</location>
        <topology evidence="5">Single-pass membrane protein</topology>
    </subcellularLocation>
</comment>
<dbReference type="InterPro" id="IPR035595">
    <property type="entry name" value="UDP_glycos_trans_CS"/>
</dbReference>
<dbReference type="GO" id="GO:0015020">
    <property type="term" value="F:glucuronosyltransferase activity"/>
    <property type="evidence" value="ECO:0007669"/>
    <property type="project" value="UniProtKB-EC"/>
</dbReference>
<evidence type="ECO:0000313" key="6">
    <source>
        <dbReference type="EMBL" id="CAG9792440.1"/>
    </source>
</evidence>
<name>A0A9N9R9S2_9NEOP</name>
<reference evidence="6" key="1">
    <citation type="submission" date="2021-12" db="EMBL/GenBank/DDBJ databases">
        <authorList>
            <person name="King R."/>
        </authorList>
    </citation>
    <scope>NUCLEOTIDE SEQUENCE</scope>
</reference>
<dbReference type="FunFam" id="3.40.50.2000:FF:000050">
    <property type="entry name" value="UDP-glucuronosyltransferase"/>
    <property type="match status" value="1"/>
</dbReference>
<comment type="catalytic activity">
    <reaction evidence="5">
        <text>glucuronate acceptor + UDP-alpha-D-glucuronate = acceptor beta-D-glucuronoside + UDP + H(+)</text>
        <dbReference type="Rhea" id="RHEA:21032"/>
        <dbReference type="ChEBI" id="CHEBI:15378"/>
        <dbReference type="ChEBI" id="CHEBI:58052"/>
        <dbReference type="ChEBI" id="CHEBI:58223"/>
        <dbReference type="ChEBI" id="CHEBI:132367"/>
        <dbReference type="ChEBI" id="CHEBI:132368"/>
        <dbReference type="EC" id="2.4.1.17"/>
    </reaction>
</comment>
<dbReference type="PANTHER" id="PTHR48043:SF159">
    <property type="entry name" value="EG:EG0003.4 PROTEIN-RELATED"/>
    <property type="match status" value="1"/>
</dbReference>
<dbReference type="InterPro" id="IPR050271">
    <property type="entry name" value="UDP-glycosyltransferase"/>
</dbReference>
<dbReference type="Gene3D" id="3.40.50.2000">
    <property type="entry name" value="Glycogen Phosphorylase B"/>
    <property type="match status" value="2"/>
</dbReference>
<keyword evidence="2 4" id="KW-0328">Glycosyltransferase</keyword>
<dbReference type="GO" id="GO:0016020">
    <property type="term" value="C:membrane"/>
    <property type="evidence" value="ECO:0007669"/>
    <property type="project" value="UniProtKB-SubCell"/>
</dbReference>
<sequence>MPHILCLIFLSVVVVKNHAARILAVYPSPSISHQIVFRPLTLELIRRGHEVVVLTTHPVYRKSDAPANLTEIDLYDVSHDIWRKGMDASNVIRGSNNDIIIPQLRVAFGTMLKVVEKQLQHEEVKIILSGKKKFDLLIHEAFCLSALIFSHVLKVPAIQISSLGTVPDVANIVGAPSHPLLYPYPIYQKIYNLTIWDKLQQLYIYYQFQKIAQDFETGSDTIVQKLIGAKIPKLSELKKNVELVFLNVHSIWEMNRPMPPNVIYLGGLHQQPERKLPKDFQSYLDSSKHGVIYASFGTNIDPTLLPPHKIQILINVFSKLPYDILWKWNKDELHGLSDNIKISKWLPQADLLKHPKIKVFITQGGLQSTDEAIAGGVPLIGIPMVSDQWYNVEQYVHHGIGVRVDMETIDEEKFRNAINEILNNDSYRRNILRIKRIIDDQPQTSLERGVWWTEYVIRHGGAKHLRSPAANMSWTEYLELELFLYLWTTLMILIVGLIFMVYTLIGRKKMNGKLKSN</sequence>
<dbReference type="InterPro" id="IPR002213">
    <property type="entry name" value="UDP_glucos_trans"/>
</dbReference>
<evidence type="ECO:0000256" key="1">
    <source>
        <dbReference type="ARBA" id="ARBA00009995"/>
    </source>
</evidence>
<organism evidence="6 7">
    <name type="scientific">Diatraea saccharalis</name>
    <name type="common">sugarcane borer</name>
    <dbReference type="NCBI Taxonomy" id="40085"/>
    <lineage>
        <taxon>Eukaryota</taxon>
        <taxon>Metazoa</taxon>
        <taxon>Ecdysozoa</taxon>
        <taxon>Arthropoda</taxon>
        <taxon>Hexapoda</taxon>
        <taxon>Insecta</taxon>
        <taxon>Pterygota</taxon>
        <taxon>Neoptera</taxon>
        <taxon>Endopterygota</taxon>
        <taxon>Lepidoptera</taxon>
        <taxon>Glossata</taxon>
        <taxon>Ditrysia</taxon>
        <taxon>Pyraloidea</taxon>
        <taxon>Crambidae</taxon>
        <taxon>Crambinae</taxon>
        <taxon>Diatraea</taxon>
    </lineage>
</organism>
<proteinExistence type="inferred from homology"/>
<dbReference type="PROSITE" id="PS00375">
    <property type="entry name" value="UDPGT"/>
    <property type="match status" value="1"/>
</dbReference>
<dbReference type="AlphaFoldDB" id="A0A9N9R9S2"/>
<evidence type="ECO:0000256" key="4">
    <source>
        <dbReference type="RuleBase" id="RU003718"/>
    </source>
</evidence>
<dbReference type="OrthoDB" id="5835829at2759"/>
<feature type="signal peptide" evidence="5">
    <location>
        <begin position="1"/>
        <end position="19"/>
    </location>
</feature>
<evidence type="ECO:0000256" key="5">
    <source>
        <dbReference type="RuleBase" id="RU362059"/>
    </source>
</evidence>
<keyword evidence="5" id="KW-0732">Signal</keyword>
<dbReference type="Proteomes" id="UP001153714">
    <property type="component" value="Chromosome 4"/>
</dbReference>
<dbReference type="Pfam" id="PF00201">
    <property type="entry name" value="UDPGT"/>
    <property type="match status" value="1"/>
</dbReference>
<evidence type="ECO:0000256" key="3">
    <source>
        <dbReference type="ARBA" id="ARBA00022679"/>
    </source>
</evidence>